<evidence type="ECO:0000313" key="2">
    <source>
        <dbReference type="EMBL" id="RBO85036.1"/>
    </source>
</evidence>
<dbReference type="AlphaFoldDB" id="A0A366D4Z5"/>
<reference evidence="2 3" key="1">
    <citation type="submission" date="2018-06" db="EMBL/GenBank/DDBJ databases">
        <title>Genomic Encyclopedia of Type Strains, Phase III (KMG-III): the genomes of soil and plant-associated and newly described type strains.</title>
        <authorList>
            <person name="Whitman W."/>
        </authorList>
    </citation>
    <scope>NUCLEOTIDE SEQUENCE [LARGE SCALE GENOMIC DNA]</scope>
    <source>
        <strain evidence="2 3">CECT 7732</strain>
    </source>
</reference>
<keyword evidence="1" id="KW-1133">Transmembrane helix</keyword>
<keyword evidence="1" id="KW-0472">Membrane</keyword>
<organism evidence="2 3">
    <name type="scientific">Marinomonas aquiplantarum</name>
    <dbReference type="NCBI Taxonomy" id="491951"/>
    <lineage>
        <taxon>Bacteria</taxon>
        <taxon>Pseudomonadati</taxon>
        <taxon>Pseudomonadota</taxon>
        <taxon>Gammaproteobacteria</taxon>
        <taxon>Oceanospirillales</taxon>
        <taxon>Oceanospirillaceae</taxon>
        <taxon>Marinomonas</taxon>
    </lineage>
</organism>
<feature type="transmembrane region" description="Helical" evidence="1">
    <location>
        <begin position="52"/>
        <end position="78"/>
    </location>
</feature>
<comment type="caution">
    <text evidence="2">The sequence shown here is derived from an EMBL/GenBank/DDBJ whole genome shotgun (WGS) entry which is preliminary data.</text>
</comment>
<dbReference type="EMBL" id="QNRF01000002">
    <property type="protein sequence ID" value="RBO85036.1"/>
    <property type="molecule type" value="Genomic_DNA"/>
</dbReference>
<evidence type="ECO:0000256" key="1">
    <source>
        <dbReference type="SAM" id="Phobius"/>
    </source>
</evidence>
<proteinExistence type="predicted"/>
<sequence>MREKIHRLAMKLGNSPKLALIKMIQGGLLFVFGVLVLMVSDRVLNESLSQEIIALFGLILASCGVIWTMAGYLSMSVLRIYHMLQKRDEDDAN</sequence>
<dbReference type="OrthoDB" id="6106897at2"/>
<keyword evidence="1" id="KW-0812">Transmembrane</keyword>
<evidence type="ECO:0000313" key="3">
    <source>
        <dbReference type="Proteomes" id="UP000252086"/>
    </source>
</evidence>
<dbReference type="Proteomes" id="UP000252086">
    <property type="component" value="Unassembled WGS sequence"/>
</dbReference>
<protein>
    <submittedName>
        <fullName evidence="2">Uncharacterized protein</fullName>
    </submittedName>
</protein>
<keyword evidence="3" id="KW-1185">Reference proteome</keyword>
<dbReference type="RefSeq" id="WP_113873650.1">
    <property type="nucleotide sequence ID" value="NZ_QNRF01000002.1"/>
</dbReference>
<name>A0A366D4Z5_9GAMM</name>
<accession>A0A366D4Z5</accession>
<feature type="transmembrane region" description="Helical" evidence="1">
    <location>
        <begin position="20"/>
        <end position="40"/>
    </location>
</feature>
<gene>
    <name evidence="2" type="ORF">DFP76_102438</name>
</gene>